<dbReference type="SFLD" id="SFLDG01067">
    <property type="entry name" value="SPASM/twitch_domain_containing"/>
    <property type="match status" value="1"/>
</dbReference>
<dbReference type="GO" id="GO:0046872">
    <property type="term" value="F:metal ion binding"/>
    <property type="evidence" value="ECO:0007669"/>
    <property type="project" value="UniProtKB-KW"/>
</dbReference>
<evidence type="ECO:0000256" key="3">
    <source>
        <dbReference type="ARBA" id="ARBA00022723"/>
    </source>
</evidence>
<evidence type="ECO:0000256" key="1">
    <source>
        <dbReference type="ARBA" id="ARBA00001966"/>
    </source>
</evidence>
<comment type="caution">
    <text evidence="7">The sequence shown here is derived from an EMBL/GenBank/DDBJ whole genome shotgun (WGS) entry which is preliminary data.</text>
</comment>
<name>A0A512BD54_9BACT</name>
<dbReference type="SUPFAM" id="SSF102114">
    <property type="entry name" value="Radical SAM enzymes"/>
    <property type="match status" value="1"/>
</dbReference>
<evidence type="ECO:0000256" key="2">
    <source>
        <dbReference type="ARBA" id="ARBA00022691"/>
    </source>
</evidence>
<dbReference type="PANTHER" id="PTHR11228">
    <property type="entry name" value="RADICAL SAM DOMAIN PROTEIN"/>
    <property type="match status" value="1"/>
</dbReference>
<dbReference type="PROSITE" id="PS51918">
    <property type="entry name" value="RADICAL_SAM"/>
    <property type="match status" value="1"/>
</dbReference>
<evidence type="ECO:0000313" key="7">
    <source>
        <dbReference type="EMBL" id="GEO09825.1"/>
    </source>
</evidence>
<evidence type="ECO:0000259" key="6">
    <source>
        <dbReference type="PROSITE" id="PS51918"/>
    </source>
</evidence>
<proteinExistence type="predicted"/>
<gene>
    <name evidence="7" type="ORF">SAE01_23210</name>
</gene>
<keyword evidence="4" id="KW-0408">Iron</keyword>
<dbReference type="RefSeq" id="WP_147203944.1">
    <property type="nucleotide sequence ID" value="NZ_BJYT01000008.1"/>
</dbReference>
<keyword evidence="5" id="KW-0411">Iron-sulfur</keyword>
<keyword evidence="2" id="KW-0949">S-adenosyl-L-methionine</keyword>
<dbReference type="Proteomes" id="UP000321513">
    <property type="component" value="Unassembled WGS sequence"/>
</dbReference>
<dbReference type="Gene3D" id="3.20.20.70">
    <property type="entry name" value="Aldolase class I"/>
    <property type="match status" value="1"/>
</dbReference>
<dbReference type="PANTHER" id="PTHR11228:SF7">
    <property type="entry name" value="PQQA PEPTIDE CYCLASE"/>
    <property type="match status" value="1"/>
</dbReference>
<dbReference type="SFLD" id="SFLDS00029">
    <property type="entry name" value="Radical_SAM"/>
    <property type="match status" value="1"/>
</dbReference>
<protein>
    <recommendedName>
        <fullName evidence="6">Radical SAM core domain-containing protein</fullName>
    </recommendedName>
</protein>
<evidence type="ECO:0000256" key="4">
    <source>
        <dbReference type="ARBA" id="ARBA00023004"/>
    </source>
</evidence>
<dbReference type="Pfam" id="PF04055">
    <property type="entry name" value="Radical_SAM"/>
    <property type="match status" value="1"/>
</dbReference>
<evidence type="ECO:0000256" key="5">
    <source>
        <dbReference type="ARBA" id="ARBA00023014"/>
    </source>
</evidence>
<keyword evidence="8" id="KW-1185">Reference proteome</keyword>
<dbReference type="GO" id="GO:0051536">
    <property type="term" value="F:iron-sulfur cluster binding"/>
    <property type="evidence" value="ECO:0007669"/>
    <property type="project" value="UniProtKB-KW"/>
</dbReference>
<accession>A0A512BD54</accession>
<dbReference type="InterPro" id="IPR013785">
    <property type="entry name" value="Aldolase_TIM"/>
</dbReference>
<sequence length="414" mass="48170">MIDLSAGTAKANTAFSFHDKREFRSEELVDGKKHRTQVTGLHNTWVWFAIKSRIFFLVMYNVRSIKKAIEYYRQIIGLRENVWNGNMKKIYQVGGKYFYNQYTPAWPSKQYDQMIVRETRRRIFNETNHSCSFIFFAITRKCPLKCEHCFEWDNLNKKETFSLKELDLIVDHYKKQGMFQMHLSGGEPMLRVKEMVVLLNNHARQVDFWVLTSGFNCTRENLSQLKQAGLKGIVVSIDHHLSELHDLFRRKAGSFDAALKAIHYAQELQLATAISVCVTKSFLDGGHLWPYAEFAKDLGVEFVQLLEPRNIGNYKDQDVLLDEKHILLLEDFFKSINHSRDTKSYPTFSYHGFHQRRIGCFAGSRSMYIDSAGNVHSCPFCHTAAYNIKSFIENDTLANIPQKQNECPRFGKVI</sequence>
<reference evidence="7 8" key="1">
    <citation type="submission" date="2019-07" db="EMBL/GenBank/DDBJ databases">
        <title>Whole genome shotgun sequence of Segetibacter aerophilus NBRC 106135.</title>
        <authorList>
            <person name="Hosoyama A."/>
            <person name="Uohara A."/>
            <person name="Ohji S."/>
            <person name="Ichikawa N."/>
        </authorList>
    </citation>
    <scope>NUCLEOTIDE SEQUENCE [LARGE SCALE GENOMIC DNA]</scope>
    <source>
        <strain evidence="7 8">NBRC 106135</strain>
    </source>
</reference>
<dbReference type="InterPro" id="IPR007197">
    <property type="entry name" value="rSAM"/>
</dbReference>
<evidence type="ECO:0000313" key="8">
    <source>
        <dbReference type="Proteomes" id="UP000321513"/>
    </source>
</evidence>
<dbReference type="OrthoDB" id="9763993at2"/>
<comment type="cofactor">
    <cofactor evidence="1">
        <name>[4Fe-4S] cluster</name>
        <dbReference type="ChEBI" id="CHEBI:49883"/>
    </cofactor>
</comment>
<dbReference type="CDD" id="cd01335">
    <property type="entry name" value="Radical_SAM"/>
    <property type="match status" value="1"/>
</dbReference>
<feature type="domain" description="Radical SAM core" evidence="6">
    <location>
        <begin position="126"/>
        <end position="346"/>
    </location>
</feature>
<keyword evidence="3" id="KW-0479">Metal-binding</keyword>
<dbReference type="AlphaFoldDB" id="A0A512BD54"/>
<dbReference type="EMBL" id="BJYT01000008">
    <property type="protein sequence ID" value="GEO09825.1"/>
    <property type="molecule type" value="Genomic_DNA"/>
</dbReference>
<dbReference type="SFLD" id="SFLDG01386">
    <property type="entry name" value="main_SPASM_domain-containing"/>
    <property type="match status" value="1"/>
</dbReference>
<dbReference type="InterPro" id="IPR058240">
    <property type="entry name" value="rSAM_sf"/>
</dbReference>
<dbReference type="GO" id="GO:0003824">
    <property type="term" value="F:catalytic activity"/>
    <property type="evidence" value="ECO:0007669"/>
    <property type="project" value="InterPro"/>
</dbReference>
<organism evidence="7 8">
    <name type="scientific">Segetibacter aerophilus</name>
    <dbReference type="NCBI Taxonomy" id="670293"/>
    <lineage>
        <taxon>Bacteria</taxon>
        <taxon>Pseudomonadati</taxon>
        <taxon>Bacteroidota</taxon>
        <taxon>Chitinophagia</taxon>
        <taxon>Chitinophagales</taxon>
        <taxon>Chitinophagaceae</taxon>
        <taxon>Segetibacter</taxon>
    </lineage>
</organism>
<dbReference type="InterPro" id="IPR050377">
    <property type="entry name" value="Radical_SAM_PqqE_MftC-like"/>
</dbReference>